<comment type="function">
    <text evidence="1">Involved in DNA recombination.</text>
</comment>
<dbReference type="PANTHER" id="PTHR30563">
    <property type="entry name" value="DNA RECOMBINATION PROTEIN RMUC"/>
    <property type="match status" value="1"/>
</dbReference>
<evidence type="ECO:0000256" key="5">
    <source>
        <dbReference type="SAM" id="Coils"/>
    </source>
</evidence>
<comment type="caution">
    <text evidence="8">The sequence shown here is derived from an EMBL/GenBank/DDBJ whole genome shotgun (WGS) entry which is preliminary data.</text>
</comment>
<keyword evidence="7" id="KW-1133">Transmembrane helix</keyword>
<protein>
    <submittedName>
        <fullName evidence="8">DNA recombination protein RmuC</fullName>
    </submittedName>
</protein>
<comment type="similarity">
    <text evidence="2">Belongs to the RmuC family.</text>
</comment>
<keyword evidence="9" id="KW-1185">Reference proteome</keyword>
<accession>A0A928ZXL1</accession>
<name>A0A928ZXL1_LEPEC</name>
<evidence type="ECO:0000256" key="1">
    <source>
        <dbReference type="ARBA" id="ARBA00003416"/>
    </source>
</evidence>
<dbReference type="RefSeq" id="WP_193995269.1">
    <property type="nucleotide sequence ID" value="NZ_JADEXP010000265.1"/>
</dbReference>
<dbReference type="GO" id="GO:0006310">
    <property type="term" value="P:DNA recombination"/>
    <property type="evidence" value="ECO:0007669"/>
    <property type="project" value="UniProtKB-KW"/>
</dbReference>
<feature type="transmembrane region" description="Helical" evidence="7">
    <location>
        <begin position="6"/>
        <end position="24"/>
    </location>
</feature>
<dbReference type="Proteomes" id="UP000615026">
    <property type="component" value="Unassembled WGS sequence"/>
</dbReference>
<evidence type="ECO:0000256" key="4">
    <source>
        <dbReference type="ARBA" id="ARBA00023172"/>
    </source>
</evidence>
<proteinExistence type="inferred from homology"/>
<evidence type="ECO:0000256" key="2">
    <source>
        <dbReference type="ARBA" id="ARBA00009840"/>
    </source>
</evidence>
<feature type="coiled-coil region" evidence="5">
    <location>
        <begin position="55"/>
        <end position="127"/>
    </location>
</feature>
<evidence type="ECO:0000313" key="8">
    <source>
        <dbReference type="EMBL" id="MBE9069362.1"/>
    </source>
</evidence>
<evidence type="ECO:0000256" key="6">
    <source>
        <dbReference type="SAM" id="MobiDB-lite"/>
    </source>
</evidence>
<feature type="region of interest" description="Disordered" evidence="6">
    <location>
        <begin position="476"/>
        <end position="498"/>
    </location>
</feature>
<sequence length="498" mass="56106">MQWPVFFLAGTGAGCLVSWFGWRLRSQAIRERAKNDLVAERATMVEQLHTRDEQLIVLRQQIDSLQSGLEQQRQAMTAAAAQQAVAETKAARTEQLQAQLQQLQTENSQLMAQVVQTRTQLQEQQQATDEKLALWHQTRERMADAFQVLSAQALQTNNEAFLNLAETKLGQFHAQSSSDLQQRQQAIDGVVQPLRSSLAKVETYLQDLERHRLSAYSQLSEQITQLARGQLQLQTETVNLTKALRAPTVRGRWGEIQLKRVVEIAGMVEHCDFTQQVAIANNTLRPDMVVQLPQQRRIVVDAKAPLSAYLEALDETDETRRLAKLKEHAQQVRRHIQQLSQKAYWDQFQPSPEFVVLFLPGEIFFSAALEQDPSLIEIGIAQRVILATPTTLIALLKAVAYGWQQDAVTANAQQISDLGRELYERMRVFTGHLQKMRRGLDSTVDTFNKAVGSLESRVLVSARKFKALGAGTGDELDTIAPIDRRPRSVQQDNSGEKA</sequence>
<evidence type="ECO:0000313" key="9">
    <source>
        <dbReference type="Proteomes" id="UP000615026"/>
    </source>
</evidence>
<keyword evidence="3 5" id="KW-0175">Coiled coil</keyword>
<reference evidence="8" key="1">
    <citation type="submission" date="2020-10" db="EMBL/GenBank/DDBJ databases">
        <authorList>
            <person name="Castelo-Branco R."/>
            <person name="Eusebio N."/>
            <person name="Adriana R."/>
            <person name="Vieira A."/>
            <person name="Brugerolle De Fraissinette N."/>
            <person name="Rezende De Castro R."/>
            <person name="Schneider M.P."/>
            <person name="Vasconcelos V."/>
            <person name="Leao P.N."/>
        </authorList>
    </citation>
    <scope>NUCLEOTIDE SEQUENCE</scope>
    <source>
        <strain evidence="8">LEGE 11479</strain>
    </source>
</reference>
<keyword evidence="4" id="KW-0233">DNA recombination</keyword>
<evidence type="ECO:0000256" key="7">
    <source>
        <dbReference type="SAM" id="Phobius"/>
    </source>
</evidence>
<dbReference type="EMBL" id="JADEXP010000265">
    <property type="protein sequence ID" value="MBE9069362.1"/>
    <property type="molecule type" value="Genomic_DNA"/>
</dbReference>
<dbReference type="AlphaFoldDB" id="A0A928ZXL1"/>
<dbReference type="PANTHER" id="PTHR30563:SF0">
    <property type="entry name" value="DNA RECOMBINATION PROTEIN RMUC"/>
    <property type="match status" value="1"/>
</dbReference>
<feature type="compositionally biased region" description="Polar residues" evidence="6">
    <location>
        <begin position="488"/>
        <end position="498"/>
    </location>
</feature>
<keyword evidence="7" id="KW-0472">Membrane</keyword>
<gene>
    <name evidence="8" type="primary">rmuC</name>
    <name evidence="8" type="ORF">IQ260_22210</name>
</gene>
<dbReference type="InterPro" id="IPR003798">
    <property type="entry name" value="DNA_recombination_RmuC"/>
</dbReference>
<dbReference type="Pfam" id="PF02646">
    <property type="entry name" value="RmuC"/>
    <property type="match status" value="1"/>
</dbReference>
<evidence type="ECO:0000256" key="3">
    <source>
        <dbReference type="ARBA" id="ARBA00023054"/>
    </source>
</evidence>
<organism evidence="8 9">
    <name type="scientific">Leptolyngbya cf. ectocarpi LEGE 11479</name>
    <dbReference type="NCBI Taxonomy" id="1828722"/>
    <lineage>
        <taxon>Bacteria</taxon>
        <taxon>Bacillati</taxon>
        <taxon>Cyanobacteriota</taxon>
        <taxon>Cyanophyceae</taxon>
        <taxon>Leptolyngbyales</taxon>
        <taxon>Leptolyngbyaceae</taxon>
        <taxon>Leptolyngbya group</taxon>
        <taxon>Leptolyngbya</taxon>
    </lineage>
</organism>
<keyword evidence="7" id="KW-0812">Transmembrane</keyword>